<reference evidence="5 6" key="1">
    <citation type="submission" date="2022-09" db="EMBL/GenBank/DDBJ databases">
        <authorList>
            <person name="Han X.L."/>
            <person name="Wang Q."/>
            <person name="Lu T."/>
        </authorList>
    </citation>
    <scope>NUCLEOTIDE SEQUENCE [LARGE SCALE GENOMIC DNA]</scope>
    <source>
        <strain evidence="5 6">WQ 127069</strain>
    </source>
</reference>
<dbReference type="EMBL" id="JAOQIO010000110">
    <property type="protein sequence ID" value="MCU6796914.1"/>
    <property type="molecule type" value="Genomic_DNA"/>
</dbReference>
<dbReference type="InterPro" id="IPR037923">
    <property type="entry name" value="HTH-like"/>
</dbReference>
<sequence length="302" mass="34584">MVPLLIKTFEGYQKEGYPLWIQRSSHGQHNLIEEHGHDFIEVVYVVHGGGMHKINEEYYEIRAGDVYTILPGESHSYLDVADSGLEIINCLFLPETVRNGLPLEPTQLHSLAYLAPFYDILEHLPKRSRLTSRQSSVVLGLLASMIQEIKLRDTAFETILSHKLIDLLILLSRYHSQRELEETGSKPLSSGHEILIRKVCAFLESNYQYKITGILLAQHFSISQRHLNRVFRQETGTSITSKLQNIRIERAKHMLHETERSIESISLAVGFGDTSFFTRLFARIVGDTPSSFRKQAKNRRIS</sequence>
<keyword evidence="3" id="KW-0804">Transcription</keyword>
<dbReference type="InterPro" id="IPR020449">
    <property type="entry name" value="Tscrpt_reg_AraC-type_HTH"/>
</dbReference>
<keyword evidence="2" id="KW-0238">DNA-binding</keyword>
<dbReference type="PRINTS" id="PR00032">
    <property type="entry name" value="HTHARAC"/>
</dbReference>
<dbReference type="SUPFAM" id="SSF51215">
    <property type="entry name" value="Regulatory protein AraC"/>
    <property type="match status" value="1"/>
</dbReference>
<dbReference type="Pfam" id="PF02311">
    <property type="entry name" value="AraC_binding"/>
    <property type="match status" value="1"/>
</dbReference>
<dbReference type="InterPro" id="IPR014710">
    <property type="entry name" value="RmlC-like_jellyroll"/>
</dbReference>
<evidence type="ECO:0000313" key="5">
    <source>
        <dbReference type="EMBL" id="MCU6796914.1"/>
    </source>
</evidence>
<dbReference type="InterPro" id="IPR003313">
    <property type="entry name" value="AraC-bd"/>
</dbReference>
<dbReference type="SUPFAM" id="SSF46689">
    <property type="entry name" value="Homeodomain-like"/>
    <property type="match status" value="2"/>
</dbReference>
<proteinExistence type="predicted"/>
<evidence type="ECO:0000256" key="3">
    <source>
        <dbReference type="ARBA" id="ARBA00023163"/>
    </source>
</evidence>
<keyword evidence="1" id="KW-0805">Transcription regulation</keyword>
<evidence type="ECO:0000256" key="2">
    <source>
        <dbReference type="ARBA" id="ARBA00023125"/>
    </source>
</evidence>
<dbReference type="InterPro" id="IPR018060">
    <property type="entry name" value="HTH_AraC"/>
</dbReference>
<keyword evidence="6" id="KW-1185">Reference proteome</keyword>
<gene>
    <name evidence="5" type="ORF">OB236_32785</name>
</gene>
<dbReference type="InterPro" id="IPR018062">
    <property type="entry name" value="HTH_AraC-typ_CS"/>
</dbReference>
<evidence type="ECO:0000313" key="6">
    <source>
        <dbReference type="Proteomes" id="UP001652445"/>
    </source>
</evidence>
<protein>
    <submittedName>
        <fullName evidence="5">Helix-turn-helix domain-containing protein</fullName>
    </submittedName>
</protein>
<organism evidence="5 6">
    <name type="scientific">Paenibacillus baimaensis</name>
    <dbReference type="NCBI Taxonomy" id="2982185"/>
    <lineage>
        <taxon>Bacteria</taxon>
        <taxon>Bacillati</taxon>
        <taxon>Bacillota</taxon>
        <taxon>Bacilli</taxon>
        <taxon>Bacillales</taxon>
        <taxon>Paenibacillaceae</taxon>
        <taxon>Paenibacillus</taxon>
    </lineage>
</organism>
<dbReference type="Proteomes" id="UP001652445">
    <property type="component" value="Unassembled WGS sequence"/>
</dbReference>
<comment type="caution">
    <text evidence="5">The sequence shown here is derived from an EMBL/GenBank/DDBJ whole genome shotgun (WGS) entry which is preliminary data.</text>
</comment>
<dbReference type="InterPro" id="IPR009057">
    <property type="entry name" value="Homeodomain-like_sf"/>
</dbReference>
<evidence type="ECO:0000256" key="1">
    <source>
        <dbReference type="ARBA" id="ARBA00023015"/>
    </source>
</evidence>
<dbReference type="PROSITE" id="PS00041">
    <property type="entry name" value="HTH_ARAC_FAMILY_1"/>
    <property type="match status" value="1"/>
</dbReference>
<dbReference type="Gene3D" id="1.10.10.60">
    <property type="entry name" value="Homeodomain-like"/>
    <property type="match status" value="2"/>
</dbReference>
<name>A0ABT2UTA7_9BACL</name>
<dbReference type="RefSeq" id="WP_262687739.1">
    <property type="nucleotide sequence ID" value="NZ_JAOQIO010000110.1"/>
</dbReference>
<dbReference type="PANTHER" id="PTHR43280:SF28">
    <property type="entry name" value="HTH-TYPE TRANSCRIPTIONAL ACTIVATOR RHAS"/>
    <property type="match status" value="1"/>
</dbReference>
<dbReference type="Pfam" id="PF12833">
    <property type="entry name" value="HTH_18"/>
    <property type="match status" value="1"/>
</dbReference>
<accession>A0ABT2UTA7</accession>
<dbReference type="Gene3D" id="2.60.120.10">
    <property type="entry name" value="Jelly Rolls"/>
    <property type="match status" value="1"/>
</dbReference>
<dbReference type="PROSITE" id="PS01124">
    <property type="entry name" value="HTH_ARAC_FAMILY_2"/>
    <property type="match status" value="1"/>
</dbReference>
<dbReference type="SMART" id="SM00342">
    <property type="entry name" value="HTH_ARAC"/>
    <property type="match status" value="1"/>
</dbReference>
<feature type="domain" description="HTH araC/xylS-type" evidence="4">
    <location>
        <begin position="197"/>
        <end position="295"/>
    </location>
</feature>
<evidence type="ECO:0000259" key="4">
    <source>
        <dbReference type="PROSITE" id="PS01124"/>
    </source>
</evidence>
<dbReference type="PANTHER" id="PTHR43280">
    <property type="entry name" value="ARAC-FAMILY TRANSCRIPTIONAL REGULATOR"/>
    <property type="match status" value="1"/>
</dbReference>